<proteinExistence type="predicted"/>
<dbReference type="AlphaFoldDB" id="X1M3W5"/>
<evidence type="ECO:0000313" key="1">
    <source>
        <dbReference type="EMBL" id="GAI26018.1"/>
    </source>
</evidence>
<organism evidence="1">
    <name type="scientific">marine sediment metagenome</name>
    <dbReference type="NCBI Taxonomy" id="412755"/>
    <lineage>
        <taxon>unclassified sequences</taxon>
        <taxon>metagenomes</taxon>
        <taxon>ecological metagenomes</taxon>
    </lineage>
</organism>
<comment type="caution">
    <text evidence="1">The sequence shown here is derived from an EMBL/GenBank/DDBJ whole genome shotgun (WGS) entry which is preliminary data.</text>
</comment>
<reference evidence="1" key="1">
    <citation type="journal article" date="2014" name="Front. Microbiol.">
        <title>High frequency of phylogenetically diverse reductive dehalogenase-homologous genes in deep subseafloor sedimentary metagenomes.</title>
        <authorList>
            <person name="Kawai M."/>
            <person name="Futagami T."/>
            <person name="Toyoda A."/>
            <person name="Takaki Y."/>
            <person name="Nishi S."/>
            <person name="Hori S."/>
            <person name="Arai W."/>
            <person name="Tsubouchi T."/>
            <person name="Morono Y."/>
            <person name="Uchiyama I."/>
            <person name="Ito T."/>
            <person name="Fujiyama A."/>
            <person name="Inagaki F."/>
            <person name="Takami H."/>
        </authorList>
    </citation>
    <scope>NUCLEOTIDE SEQUENCE</scope>
    <source>
        <strain evidence="1">Expedition CK06-06</strain>
    </source>
</reference>
<gene>
    <name evidence="1" type="ORF">S06H3_24609</name>
</gene>
<protein>
    <submittedName>
        <fullName evidence="1">Uncharacterized protein</fullName>
    </submittedName>
</protein>
<dbReference type="EMBL" id="BARV01013769">
    <property type="protein sequence ID" value="GAI26018.1"/>
    <property type="molecule type" value="Genomic_DNA"/>
</dbReference>
<accession>X1M3W5</accession>
<sequence length="57" mass="6696">MVATKLITQQYVGHPDKWNRSKRIFNILSDRVETVTPWLADKILTNKKNGARIEWLT</sequence>
<feature type="non-terminal residue" evidence="1">
    <location>
        <position position="57"/>
    </location>
</feature>
<name>X1M3W5_9ZZZZ</name>